<dbReference type="InterPro" id="IPR050645">
    <property type="entry name" value="Histidine_acid_phosphatase"/>
</dbReference>
<dbReference type="Proteomes" id="UP000757232">
    <property type="component" value="Unassembled WGS sequence"/>
</dbReference>
<feature type="compositionally biased region" description="Basic and acidic residues" evidence="1">
    <location>
        <begin position="174"/>
        <end position="209"/>
    </location>
</feature>
<dbReference type="InterPro" id="IPR019129">
    <property type="entry name" value="Folate-sensitive_fs_Fra10Ac1"/>
</dbReference>
<name>A0A9Q5N9P2_SANBA</name>
<dbReference type="PANTHER" id="PTHR11567:SF25">
    <property type="entry name" value="PROTEIN FRA10AC1"/>
    <property type="match status" value="1"/>
</dbReference>
<keyword evidence="3" id="KW-1185">Reference proteome</keyword>
<comment type="caution">
    <text evidence="2">The sequence shown here is derived from an EMBL/GenBank/DDBJ whole genome shotgun (WGS) entry which is preliminary data.</text>
</comment>
<protein>
    <submittedName>
        <fullName evidence="2">Uncharacterized protein</fullName>
    </submittedName>
</protein>
<feature type="region of interest" description="Disordered" evidence="1">
    <location>
        <begin position="43"/>
        <end position="71"/>
    </location>
</feature>
<dbReference type="PANTHER" id="PTHR11567">
    <property type="entry name" value="ACID PHOSPHATASE-RELATED"/>
    <property type="match status" value="1"/>
</dbReference>
<sequence>MIDASKLCFRPSSTSAFMYGRASSSRPPVPTGPSEFDILKASHRFLREDDNPNTNADTDRNANPNSSVNANGSWGDRLAQKYYESLYREFAFALRWRTEEEVINSAGEETCGNTRCPLHLPSSASTSTSTPISGLKTVELPFVYEEHGEHKSALVKVVLCDACLKKLMWKREREKKGKERRMIEDAKDGGERHKEERVRKERKRERGTEPAEEEQESRPHEKRRDRREEESSSKDRRKVRSRSRSPSRHR</sequence>
<dbReference type="OrthoDB" id="197967at2759"/>
<accession>A0A9Q5N9P2</accession>
<evidence type="ECO:0000256" key="1">
    <source>
        <dbReference type="SAM" id="MobiDB-lite"/>
    </source>
</evidence>
<feature type="compositionally biased region" description="Polar residues" evidence="1">
    <location>
        <begin position="52"/>
        <end position="71"/>
    </location>
</feature>
<proteinExistence type="predicted"/>
<dbReference type="AlphaFoldDB" id="A0A9Q5N9P2"/>
<reference evidence="2" key="1">
    <citation type="submission" date="2016-06" db="EMBL/GenBank/DDBJ databases">
        <title>Draft Genome sequence of the fungus Inonotus baumii.</title>
        <authorList>
            <person name="Zhu H."/>
            <person name="Lin W."/>
        </authorList>
    </citation>
    <scope>NUCLEOTIDE SEQUENCE</scope>
    <source>
        <strain evidence="2">821</strain>
    </source>
</reference>
<feature type="region of interest" description="Disordered" evidence="1">
    <location>
        <begin position="174"/>
        <end position="250"/>
    </location>
</feature>
<organism evidence="2 3">
    <name type="scientific">Sanghuangporus baumii</name>
    <name type="common">Phellinus baumii</name>
    <dbReference type="NCBI Taxonomy" id="108892"/>
    <lineage>
        <taxon>Eukaryota</taxon>
        <taxon>Fungi</taxon>
        <taxon>Dikarya</taxon>
        <taxon>Basidiomycota</taxon>
        <taxon>Agaricomycotina</taxon>
        <taxon>Agaricomycetes</taxon>
        <taxon>Hymenochaetales</taxon>
        <taxon>Hymenochaetaceae</taxon>
        <taxon>Sanghuangporus</taxon>
    </lineage>
</organism>
<dbReference type="GO" id="GO:0016791">
    <property type="term" value="F:phosphatase activity"/>
    <property type="evidence" value="ECO:0007669"/>
    <property type="project" value="TreeGrafter"/>
</dbReference>
<feature type="compositionally biased region" description="Basic residues" evidence="1">
    <location>
        <begin position="235"/>
        <end position="250"/>
    </location>
</feature>
<dbReference type="Pfam" id="PF09725">
    <property type="entry name" value="Fra10Ac1"/>
    <property type="match status" value="1"/>
</dbReference>
<gene>
    <name evidence="2" type="ORF">A7U60_g1049</name>
</gene>
<dbReference type="EMBL" id="LNZH02000072">
    <property type="protein sequence ID" value="OCB91697.1"/>
    <property type="molecule type" value="Genomic_DNA"/>
</dbReference>
<evidence type="ECO:0000313" key="2">
    <source>
        <dbReference type="EMBL" id="OCB91697.1"/>
    </source>
</evidence>
<evidence type="ECO:0000313" key="3">
    <source>
        <dbReference type="Proteomes" id="UP000757232"/>
    </source>
</evidence>